<dbReference type="Pfam" id="PF01796">
    <property type="entry name" value="OB_ChsH2_C"/>
    <property type="match status" value="1"/>
</dbReference>
<dbReference type="Gene3D" id="6.10.30.10">
    <property type="match status" value="1"/>
</dbReference>
<dbReference type="AlphaFoldDB" id="A0A974PSE1"/>
<feature type="domain" description="ChsH2 C-terminal OB-fold" evidence="1">
    <location>
        <begin position="63"/>
        <end position="121"/>
    </location>
</feature>
<proteinExistence type="predicted"/>
<dbReference type="InterPro" id="IPR002878">
    <property type="entry name" value="ChsH2_C"/>
</dbReference>
<feature type="domain" description="ChsH2 rubredoxin-like zinc ribbon" evidence="2">
    <location>
        <begin position="26"/>
        <end position="59"/>
    </location>
</feature>
<dbReference type="PANTHER" id="PTHR34075">
    <property type="entry name" value="BLR3430 PROTEIN"/>
    <property type="match status" value="1"/>
</dbReference>
<dbReference type="InterPro" id="IPR012340">
    <property type="entry name" value="NA-bd_OB-fold"/>
</dbReference>
<dbReference type="InterPro" id="IPR052513">
    <property type="entry name" value="Thioester_dehydratase-like"/>
</dbReference>
<name>A0A974PSE1_9HYPH</name>
<evidence type="ECO:0000259" key="2">
    <source>
        <dbReference type="Pfam" id="PF12172"/>
    </source>
</evidence>
<evidence type="ECO:0000259" key="1">
    <source>
        <dbReference type="Pfam" id="PF01796"/>
    </source>
</evidence>
<keyword evidence="4" id="KW-1185">Reference proteome</keyword>
<dbReference type="PANTHER" id="PTHR34075:SF5">
    <property type="entry name" value="BLR3430 PROTEIN"/>
    <property type="match status" value="1"/>
</dbReference>
<dbReference type="EMBL" id="CP063362">
    <property type="protein sequence ID" value="QRG08671.1"/>
    <property type="molecule type" value="Genomic_DNA"/>
</dbReference>
<evidence type="ECO:0000313" key="3">
    <source>
        <dbReference type="EMBL" id="QRG08671.1"/>
    </source>
</evidence>
<organism evidence="3 4">
    <name type="scientific">Xanthobacter dioxanivorans</name>
    <dbReference type="NCBI Taxonomy" id="2528964"/>
    <lineage>
        <taxon>Bacteria</taxon>
        <taxon>Pseudomonadati</taxon>
        <taxon>Pseudomonadota</taxon>
        <taxon>Alphaproteobacteria</taxon>
        <taxon>Hyphomicrobiales</taxon>
        <taxon>Xanthobacteraceae</taxon>
        <taxon>Xanthobacter</taxon>
    </lineage>
</organism>
<dbReference type="InterPro" id="IPR022002">
    <property type="entry name" value="ChsH2_Znr"/>
</dbReference>
<dbReference type="Pfam" id="PF12172">
    <property type="entry name" value="zf-ChsH2"/>
    <property type="match status" value="1"/>
</dbReference>
<protein>
    <submittedName>
        <fullName evidence="3">OB-fold domain-containing protein</fullName>
    </submittedName>
</protein>
<accession>A0A974PSE1</accession>
<evidence type="ECO:0000313" key="4">
    <source>
        <dbReference type="Proteomes" id="UP000596427"/>
    </source>
</evidence>
<gene>
    <name evidence="3" type="ORF">EZH22_10515</name>
</gene>
<sequence>MNPDKSTLTFEQDPLAIAYPESREFWVAAEMGNLLLKTCDECGRAHWYPRTLCPLCGSERTQWKVGSGTGTIYAFSRSRRMDPPCTLAYVTLSEGPMLMTHIVDARAEDLKIGQAVSVQFRPTAEGRAMPFFSTV</sequence>
<dbReference type="SUPFAM" id="SSF50249">
    <property type="entry name" value="Nucleic acid-binding proteins"/>
    <property type="match status" value="1"/>
</dbReference>
<dbReference type="RefSeq" id="WP_203195583.1">
    <property type="nucleotide sequence ID" value="NZ_CP063362.1"/>
</dbReference>
<dbReference type="Proteomes" id="UP000596427">
    <property type="component" value="Chromosome"/>
</dbReference>
<dbReference type="KEGG" id="xdi:EZH22_10515"/>
<reference evidence="3 4" key="1">
    <citation type="submission" date="2020-10" db="EMBL/GenBank/DDBJ databases">
        <title>Degradation of 1,4-Dioxane by Xanthobacter sp. YN2, via a Novel Group-2 Soluble Di-Iron Monooxygenase.</title>
        <authorList>
            <person name="Ma F."/>
            <person name="Wang Y."/>
            <person name="Yang J."/>
            <person name="Guo H."/>
            <person name="Su D."/>
            <person name="Yu L."/>
        </authorList>
    </citation>
    <scope>NUCLEOTIDE SEQUENCE [LARGE SCALE GENOMIC DNA]</scope>
    <source>
        <strain evidence="3 4">YN2</strain>
    </source>
</reference>